<evidence type="ECO:0000256" key="2">
    <source>
        <dbReference type="ARBA" id="ARBA00022475"/>
    </source>
</evidence>
<accession>A0A1C0AKA6</accession>
<dbReference type="PANTHER" id="PTHR30572:SF4">
    <property type="entry name" value="ABC TRANSPORTER PERMEASE YTRF"/>
    <property type="match status" value="1"/>
</dbReference>
<dbReference type="PANTHER" id="PTHR30572">
    <property type="entry name" value="MEMBRANE COMPONENT OF TRANSPORTER-RELATED"/>
    <property type="match status" value="1"/>
</dbReference>
<comment type="similarity">
    <text evidence="6">Belongs to the ABC-4 integral membrane protein family.</text>
</comment>
<comment type="caution">
    <text evidence="8">The sequence shown here is derived from an EMBL/GenBank/DDBJ whole genome shotgun (WGS) entry which is preliminary data.</text>
</comment>
<feature type="domain" description="ABC3 transporter permease C-terminal" evidence="7">
    <location>
        <begin position="684"/>
        <end position="799"/>
    </location>
</feature>
<evidence type="ECO:0000256" key="6">
    <source>
        <dbReference type="ARBA" id="ARBA00038076"/>
    </source>
</evidence>
<dbReference type="InterPro" id="IPR050250">
    <property type="entry name" value="Macrolide_Exporter_MacB"/>
</dbReference>
<name>A0A1C0AKA6_9ACTN</name>
<dbReference type="Proteomes" id="UP000093501">
    <property type="component" value="Unassembled WGS sequence"/>
</dbReference>
<keyword evidence="5" id="KW-0472">Membrane</keyword>
<evidence type="ECO:0000256" key="3">
    <source>
        <dbReference type="ARBA" id="ARBA00022692"/>
    </source>
</evidence>
<dbReference type="RefSeq" id="WP_068752150.1">
    <property type="nucleotide sequence ID" value="NZ_LR214441.1"/>
</dbReference>
<evidence type="ECO:0000256" key="1">
    <source>
        <dbReference type="ARBA" id="ARBA00004651"/>
    </source>
</evidence>
<comment type="subcellular location">
    <subcellularLocation>
        <location evidence="1">Cell membrane</location>
        <topology evidence="1">Multi-pass membrane protein</topology>
    </subcellularLocation>
</comment>
<keyword evidence="2" id="KW-1003">Cell membrane</keyword>
<sequence>MTPLSWIVSRLRAGLAPVVAVAVAVAVTVALIAALPRVVADLAGRATSGAFATLSAREGDLMARWRGAPAATATTTDPGAAYLEAAEDLRQAQPRPLRDVLVPPQLLGELGFPLSVTPPASSGYHRLTFAVLVDATLEEHTRLVSGAWPRPPDAADPVTEAVVLHDAAERLGWVLGSEPLPGIRLAGTFRPTDPHDRRWEQVPRGVRYAELVDPNLGTELVSAVFVDRRALAVGVSGKRPQIIHTLWYGISADTESAGLDAEVLAGQLTATLARTHDLTTDGRLSIRLFSELGDVLDAVSVQQRTLTALVLAMAAGPVGLSILLVWLAAVGVRARRATVTALVRARGASPGQLRAWALTEGVALLLVGGLAGYAVVDAALPGPGRGAGVGSLSGTDALAAVAPTLLTVAGGILVWRLRQGVLRLLVGPLRTRRSLPGLLGVLRALRGSGGALPLIAVLLGVSVAVVGGTVSASLDATARDAAWGLNGAPVRIAGPRMTDDVVARIESVDGVASVARVARVADAVPLQLPEQTIHVGVWAADDHLLDAYRGSPVDPGLPPALFGSADGVAAVVGGLVPEGATGGRLGSVGQVRLLGHRDLLPGIATPDAWALVSSEAWASAGGEAPTATIALVAVADGARADEVASALRVQLDTAVVSTAEEQLRGRHVPASLAFARLATATGLATLVLMTGAILAADAVGAATRRDATARLRALGAPDRDIRLSVVWETAPGLLLAVASGIGLGIGAAALLLGWLDYGFITGARRARLALDPAWLAAVLGLVLVALAAVITTAARRAAREGEAP</sequence>
<keyword evidence="3" id="KW-0812">Transmembrane</keyword>
<dbReference type="AlphaFoldDB" id="A0A1C0AKA6"/>
<dbReference type="Pfam" id="PF02687">
    <property type="entry name" value="FtsX"/>
    <property type="match status" value="1"/>
</dbReference>
<dbReference type="GO" id="GO:0022857">
    <property type="term" value="F:transmembrane transporter activity"/>
    <property type="evidence" value="ECO:0007669"/>
    <property type="project" value="TreeGrafter"/>
</dbReference>
<evidence type="ECO:0000256" key="5">
    <source>
        <dbReference type="ARBA" id="ARBA00023136"/>
    </source>
</evidence>
<dbReference type="InterPro" id="IPR003838">
    <property type="entry name" value="ABC3_permease_C"/>
</dbReference>
<protein>
    <recommendedName>
        <fullName evidence="7">ABC3 transporter permease C-terminal domain-containing protein</fullName>
    </recommendedName>
</protein>
<evidence type="ECO:0000313" key="8">
    <source>
        <dbReference type="EMBL" id="OCL33044.1"/>
    </source>
</evidence>
<reference evidence="9" key="1">
    <citation type="submission" date="2016-07" db="EMBL/GenBank/DDBJ databases">
        <authorList>
            <person name="Florea S."/>
            <person name="Webb J.S."/>
            <person name="Jaromczyk J."/>
            <person name="Schardl C.L."/>
        </authorList>
    </citation>
    <scope>NUCLEOTIDE SEQUENCE [LARGE SCALE GENOMIC DNA]</scope>
    <source>
        <strain evidence="9">IPBSL-7</strain>
    </source>
</reference>
<keyword evidence="9" id="KW-1185">Reference proteome</keyword>
<organism evidence="8 9">
    <name type="scientific">Tessaracoccus lapidicaptus</name>
    <dbReference type="NCBI Taxonomy" id="1427523"/>
    <lineage>
        <taxon>Bacteria</taxon>
        <taxon>Bacillati</taxon>
        <taxon>Actinomycetota</taxon>
        <taxon>Actinomycetes</taxon>
        <taxon>Propionibacteriales</taxon>
        <taxon>Propionibacteriaceae</taxon>
        <taxon>Tessaracoccus</taxon>
    </lineage>
</organism>
<evidence type="ECO:0000256" key="4">
    <source>
        <dbReference type="ARBA" id="ARBA00022989"/>
    </source>
</evidence>
<dbReference type="GO" id="GO:0005886">
    <property type="term" value="C:plasma membrane"/>
    <property type="evidence" value="ECO:0007669"/>
    <property type="project" value="UniProtKB-SubCell"/>
</dbReference>
<dbReference type="EMBL" id="MBQD01000023">
    <property type="protein sequence ID" value="OCL33044.1"/>
    <property type="molecule type" value="Genomic_DNA"/>
</dbReference>
<proteinExistence type="inferred from homology"/>
<keyword evidence="4" id="KW-1133">Transmembrane helix</keyword>
<gene>
    <name evidence="8" type="ORF">BCR15_07135</name>
</gene>
<evidence type="ECO:0000313" key="9">
    <source>
        <dbReference type="Proteomes" id="UP000093501"/>
    </source>
</evidence>
<evidence type="ECO:0000259" key="7">
    <source>
        <dbReference type="Pfam" id="PF02687"/>
    </source>
</evidence>